<evidence type="ECO:0000313" key="4">
    <source>
        <dbReference type="Proteomes" id="UP000030765"/>
    </source>
</evidence>
<gene>
    <name evidence="2" type="ORF">ZHAS_00022205</name>
</gene>
<organism evidence="2">
    <name type="scientific">Anopheles sinensis</name>
    <name type="common">Mosquito</name>
    <dbReference type="NCBI Taxonomy" id="74873"/>
    <lineage>
        <taxon>Eukaryota</taxon>
        <taxon>Metazoa</taxon>
        <taxon>Ecdysozoa</taxon>
        <taxon>Arthropoda</taxon>
        <taxon>Hexapoda</taxon>
        <taxon>Insecta</taxon>
        <taxon>Pterygota</taxon>
        <taxon>Neoptera</taxon>
        <taxon>Endopterygota</taxon>
        <taxon>Diptera</taxon>
        <taxon>Nematocera</taxon>
        <taxon>Culicoidea</taxon>
        <taxon>Culicidae</taxon>
        <taxon>Anophelinae</taxon>
        <taxon>Anopheles</taxon>
    </lineage>
</organism>
<dbReference type="EMBL" id="ATLV01027105">
    <property type="status" value="NOT_ANNOTATED_CDS"/>
    <property type="molecule type" value="Genomic_DNA"/>
</dbReference>
<dbReference type="VEuPathDB" id="VectorBase:ASIC022205"/>
<dbReference type="Proteomes" id="UP000030765">
    <property type="component" value="Unassembled WGS sequence"/>
</dbReference>
<dbReference type="AlphaFoldDB" id="A0A084WUR3"/>
<evidence type="ECO:0000256" key="1">
    <source>
        <dbReference type="SAM" id="MobiDB-lite"/>
    </source>
</evidence>
<reference evidence="2 4" key="1">
    <citation type="journal article" date="2014" name="BMC Genomics">
        <title>Genome sequence of Anopheles sinensis provides insight into genetics basis of mosquito competence for malaria parasites.</title>
        <authorList>
            <person name="Zhou D."/>
            <person name="Zhang D."/>
            <person name="Ding G."/>
            <person name="Shi L."/>
            <person name="Hou Q."/>
            <person name="Ye Y."/>
            <person name="Xu Y."/>
            <person name="Zhou H."/>
            <person name="Xiong C."/>
            <person name="Li S."/>
            <person name="Yu J."/>
            <person name="Hong S."/>
            <person name="Yu X."/>
            <person name="Zou P."/>
            <person name="Chen C."/>
            <person name="Chang X."/>
            <person name="Wang W."/>
            <person name="Lv Y."/>
            <person name="Sun Y."/>
            <person name="Ma L."/>
            <person name="Shen B."/>
            <person name="Zhu C."/>
        </authorList>
    </citation>
    <scope>NUCLEOTIDE SEQUENCE [LARGE SCALE GENOMIC DNA]</scope>
</reference>
<accession>A0A084WUR3</accession>
<dbReference type="EnsemblMetazoa" id="ASIC022205-RA">
    <property type="protein sequence ID" value="ASIC022205-PA"/>
    <property type="gene ID" value="ASIC022205"/>
</dbReference>
<proteinExistence type="predicted"/>
<dbReference type="EMBL" id="KE525423">
    <property type="protein sequence ID" value="KFB53957.1"/>
    <property type="molecule type" value="Genomic_DNA"/>
</dbReference>
<evidence type="ECO:0000313" key="2">
    <source>
        <dbReference type="EMBL" id="KFB53957.1"/>
    </source>
</evidence>
<sequence>MAGCRSNGPFPSRICVPYVLGCGFVGAPTDSPRSEMRSGAFSRFRCAICGLCERSQTDCPLVRATSTQRRRRRSSPAASLSEHVRACRTTVPKGQTRPRFQLLPKMCVIGWTHLEKSAERARNGHRFVRRRRK</sequence>
<keyword evidence="4" id="KW-1185">Reference proteome</keyword>
<evidence type="ECO:0000313" key="3">
    <source>
        <dbReference type="EnsemblMetazoa" id="ASIC022205-PA"/>
    </source>
</evidence>
<reference evidence="3" key="2">
    <citation type="submission" date="2020-05" db="UniProtKB">
        <authorList>
            <consortium name="EnsemblMetazoa"/>
        </authorList>
    </citation>
    <scope>IDENTIFICATION</scope>
</reference>
<feature type="region of interest" description="Disordered" evidence="1">
    <location>
        <begin position="63"/>
        <end position="83"/>
    </location>
</feature>
<protein>
    <submittedName>
        <fullName evidence="2 3">Uncharacterized protein</fullName>
    </submittedName>
</protein>
<name>A0A084WUR3_ANOSI</name>